<dbReference type="InterPro" id="IPR057588">
    <property type="entry name" value="NWD1/2-like_WH"/>
</dbReference>
<sequence length="1487" mass="166591">VVDLRWGVDDASAIDHMTTELCLEEIQSCKMVSVGPSLTVLLGNRYGHRPIPRLIPENEFELLLSKLRENKEGVKLLNQWFWKDYNAVPPSYVLQSITTHLPHYSDTRPEVNVQHDKDVITWQHTEARLLQLLRTAALQTEKEGGISAAQRHKFFKSVIEWEIEMGLLGSRRRDQNTILFLRELPRLKKNDNQRKISQLIDITADGLVDTEAQDLLSALKSQIYATCSDFLSLHCVDLSKGRIDPNCKEHSQYLQSLCEQFISQMKAKISRATTCRAEANGTLQSEWNWLSQEIAHHMMLSSSKCIVFRGRESLLGRLCLCMWESSNSFHGPLIVFGPLGIGKTALMCKLAQEMRGVLGPKAVVVLRLLGTSPLSSEINTVLKSVCFQICGALDIPLPDSVTTNSHEDLVRFFHAILIKVSDKKQSLLIMLDGLDQICKSNHAHKLHWLPKEIPPNVHFVVSTGDALLTALKSFDGIIQENFFEVEQLTSEQVKEIVNVYMGTVKRCLTSEQLNVVLNSFQMSGHPLLLTLTLSLASQWASYTPVSELQVGSTIQEAISLHFQNLELKHGKQLVSSALGYIVSSRDGLSEAELCDLLSLDDEVLGEVYQDRLPPNHTLVRLPLLLWIRLRHDLTAYLDEKQVNGMKMLGLCHRQVIEIVSERYHMAERRVACHRVLSEYFLDYWSQGRFKPLFLPSLKTKLNADRKVCPQPLWFAEDVANKRKLRELPYHLIHAGCWEQLHQEVIGSTEWLLCKTVTCGVNSIVEDLSLCLEVQDFKEIQLIKDTFLLMQPTIDCVDGKMDPSLFYTEIFARLYTLAEVYPSLIGRLCSQCQHWFNSCPSPVLVPTCGFFQSPGGTLKTTLTGFHRGITGMDICLEKKLLVVGSEDTNVIVWDLEDLEAIHTLTGHTAGVQYVKIVNRGTCCLSLACDGSLKLWNLISGRQLYCIQAQVSFSSQQPPQIHMIEEKSMLFSTDGLQVHTSAKAWDLKTGELIFQITGGDEQMTILGVLDEDLAVLSYEGALTFYDLSTGTEKRQICMTSHENLSPTCTFTLKTQGKLVVGSEDGSIYLVSNDGIETVTKLSSPVAFLHASDNEHLLCAGDLLDSFIGMGAPVTALAVFEETVISASRSTHCLKLWTLRYNRKHKLNNCFPDSSPLVTLSRDGEQVYFLKHGSAAETIAVSAEVSCMELAQKKKMLFCGVKTGTILIYPLAYAPETLCIPPPETLPAVHCMVASAAEDSMAVAYQDSICVFEITERDSFPCIEGPFHKLPLSLLHSPISSIGLLSDCRLIKGTESGEVMLYDFKNTSVTSMDRHQTKITCVTVSNSGSLALIASQDSVQRLWNLSPLELKYTMEYKGFFFEGVLCSAFSENDQYIYTGSQDRTIKVWDVVNGNLLVAQYVYAPVTKILSYKDGFVAVSQLGQVIKEKFSCPKKVSLWHNPVKNIRAKYRVISRVRGYESQRSSNTATAEPKPHQLNVTKMKSLHTCNVL</sequence>
<dbReference type="InterPro" id="IPR019775">
    <property type="entry name" value="WD40_repeat_CS"/>
</dbReference>
<dbReference type="STRING" id="113540.ENSSFOP00015034311"/>
<feature type="repeat" description="WD" evidence="3">
    <location>
        <begin position="903"/>
        <end position="944"/>
    </location>
</feature>
<dbReference type="InterPro" id="IPR027417">
    <property type="entry name" value="P-loop_NTPase"/>
</dbReference>
<dbReference type="SUPFAM" id="SSF52540">
    <property type="entry name" value="P-loop containing nucleoside triphosphate hydrolases"/>
    <property type="match status" value="1"/>
</dbReference>
<organism evidence="6 7">
    <name type="scientific">Scleropages formosus</name>
    <name type="common">Asian bonytongue</name>
    <name type="synonym">Osteoglossum formosum</name>
    <dbReference type="NCBI Taxonomy" id="113540"/>
    <lineage>
        <taxon>Eukaryota</taxon>
        <taxon>Metazoa</taxon>
        <taxon>Chordata</taxon>
        <taxon>Craniata</taxon>
        <taxon>Vertebrata</taxon>
        <taxon>Euteleostomi</taxon>
        <taxon>Actinopterygii</taxon>
        <taxon>Neopterygii</taxon>
        <taxon>Teleostei</taxon>
        <taxon>Osteoglossocephala</taxon>
        <taxon>Osteoglossomorpha</taxon>
        <taxon>Osteoglossiformes</taxon>
        <taxon>Osteoglossidae</taxon>
        <taxon>Scleropages</taxon>
    </lineage>
</organism>
<dbReference type="PANTHER" id="PTHR45013:SF1">
    <property type="entry name" value="NACHT DOMAIN- AND WD REPEAT-CONTAINING PROTEIN 1"/>
    <property type="match status" value="1"/>
</dbReference>
<dbReference type="Gene3D" id="3.40.50.300">
    <property type="entry name" value="P-loop containing nucleotide triphosphate hydrolases"/>
    <property type="match status" value="1"/>
</dbReference>
<dbReference type="InterPro" id="IPR001680">
    <property type="entry name" value="WD40_rpt"/>
</dbReference>
<dbReference type="InterPro" id="IPR007111">
    <property type="entry name" value="NACHT_NTPase"/>
</dbReference>
<keyword evidence="2" id="KW-0677">Repeat</keyword>
<dbReference type="InterPro" id="IPR011047">
    <property type="entry name" value="Quinoprotein_ADH-like_sf"/>
</dbReference>
<dbReference type="Proteomes" id="UP000034805">
    <property type="component" value="Unassembled WGS sequence"/>
</dbReference>
<dbReference type="PROSITE" id="PS00678">
    <property type="entry name" value="WD_REPEATS_1"/>
    <property type="match status" value="2"/>
</dbReference>
<dbReference type="SMART" id="SM00320">
    <property type="entry name" value="WD40"/>
    <property type="match status" value="7"/>
</dbReference>
<feature type="repeat" description="WD" evidence="3">
    <location>
        <begin position="1361"/>
        <end position="1395"/>
    </location>
</feature>
<comment type="caution">
    <text evidence="6">The sequence shown here is derived from an EMBL/GenBank/DDBJ whole genome shotgun (WGS) entry which is preliminary data.</text>
</comment>
<dbReference type="SUPFAM" id="SSF50998">
    <property type="entry name" value="Quinoprotein alcohol dehydrogenase-like"/>
    <property type="match status" value="1"/>
</dbReference>
<dbReference type="Pfam" id="PF25469">
    <property type="entry name" value="WHD_NWD1"/>
    <property type="match status" value="1"/>
</dbReference>
<evidence type="ECO:0000259" key="4">
    <source>
        <dbReference type="Pfam" id="PF05729"/>
    </source>
</evidence>
<reference evidence="6 7" key="1">
    <citation type="submission" date="2015-08" db="EMBL/GenBank/DDBJ databases">
        <title>The genome of the Asian arowana (Scleropages formosus).</title>
        <authorList>
            <person name="Tan M.H."/>
            <person name="Gan H.M."/>
            <person name="Croft L.J."/>
            <person name="Austin C.M."/>
        </authorList>
    </citation>
    <scope>NUCLEOTIDE SEQUENCE [LARGE SCALE GENOMIC DNA]</scope>
    <source>
        <strain evidence="6">Aro1</strain>
    </source>
</reference>
<accession>A0A0P7UQ04</accession>
<dbReference type="Pfam" id="PF00400">
    <property type="entry name" value="WD40"/>
    <property type="match status" value="3"/>
</dbReference>
<dbReference type="InterPro" id="IPR043365">
    <property type="entry name" value="NWD1"/>
</dbReference>
<evidence type="ECO:0000256" key="2">
    <source>
        <dbReference type="ARBA" id="ARBA00022737"/>
    </source>
</evidence>
<gene>
    <name evidence="6" type="ORF">Z043_120303</name>
</gene>
<feature type="domain" description="NACHT" evidence="4">
    <location>
        <begin position="333"/>
        <end position="500"/>
    </location>
</feature>
<dbReference type="InterPro" id="IPR036322">
    <property type="entry name" value="WD40_repeat_dom_sf"/>
</dbReference>
<evidence type="ECO:0008006" key="8">
    <source>
        <dbReference type="Google" id="ProtNLM"/>
    </source>
</evidence>
<name>A0A0P7UQ04_SCLFO</name>
<dbReference type="PANTHER" id="PTHR45013">
    <property type="entry name" value="NACHT DOMAIN- AND WD REPEAT-CONTAINING PROTEIN 1"/>
    <property type="match status" value="1"/>
</dbReference>
<protein>
    <recommendedName>
        <fullName evidence="8">NACHT domain-containing protein</fullName>
    </recommendedName>
</protein>
<dbReference type="Pfam" id="PF05729">
    <property type="entry name" value="NACHT"/>
    <property type="match status" value="1"/>
</dbReference>
<proteinExistence type="predicted"/>
<feature type="domain" description="NWD1/2-like winged helix-turn-helix" evidence="5">
    <location>
        <begin position="552"/>
        <end position="667"/>
    </location>
</feature>
<keyword evidence="1 3" id="KW-0853">WD repeat</keyword>
<dbReference type="EMBL" id="JARO02009485">
    <property type="protein sequence ID" value="KPP61579.1"/>
    <property type="molecule type" value="Genomic_DNA"/>
</dbReference>
<dbReference type="Gene3D" id="1.25.40.370">
    <property type="match status" value="1"/>
</dbReference>
<evidence type="ECO:0000259" key="5">
    <source>
        <dbReference type="Pfam" id="PF25469"/>
    </source>
</evidence>
<feature type="repeat" description="WD" evidence="3">
    <location>
        <begin position="861"/>
        <end position="902"/>
    </location>
</feature>
<dbReference type="Gene3D" id="2.130.10.10">
    <property type="entry name" value="YVTN repeat-like/Quinoprotein amine dehydrogenase"/>
    <property type="match status" value="2"/>
</dbReference>
<evidence type="ECO:0000313" key="6">
    <source>
        <dbReference type="EMBL" id="KPP61579.1"/>
    </source>
</evidence>
<evidence type="ECO:0000256" key="1">
    <source>
        <dbReference type="ARBA" id="ARBA00022574"/>
    </source>
</evidence>
<evidence type="ECO:0000313" key="7">
    <source>
        <dbReference type="Proteomes" id="UP000034805"/>
    </source>
</evidence>
<evidence type="ECO:0000256" key="3">
    <source>
        <dbReference type="PROSITE-ProRule" id="PRU00221"/>
    </source>
</evidence>
<dbReference type="InterPro" id="IPR015943">
    <property type="entry name" value="WD40/YVTN_repeat-like_dom_sf"/>
</dbReference>
<feature type="repeat" description="WD" evidence="3">
    <location>
        <begin position="1309"/>
        <end position="1350"/>
    </location>
</feature>
<dbReference type="PROSITE" id="PS50082">
    <property type="entry name" value="WD_REPEATS_2"/>
    <property type="match status" value="4"/>
</dbReference>
<dbReference type="SUPFAM" id="SSF50978">
    <property type="entry name" value="WD40 repeat-like"/>
    <property type="match status" value="1"/>
</dbReference>
<feature type="non-terminal residue" evidence="6">
    <location>
        <position position="1"/>
    </location>
</feature>